<sequence>MAGSKRKQADSAIALSNKKTKSTAAPKIPVDATAPGATASIKKSTVPGVSSPLNPATTSSNTAAATHAKAPEKFSPQQLPTLLTGKFDLYDSKLPLLVSEYLPKGAKSPNFKAVYEKILFYQAKPEFTIRCALREDAAGVDLSVGRVACRVIRNPMSAEELEPIYVVDGQTEATVSFDAGQSVHSSMVCDGVGYEAKLELDVMEGTADAMRKVWADDSGEKELFEGYFSLNIIYGPTLRRKQHGNGKLYELKFWAVRALKKDGEEVGIDAGKGTYVPSAGGSSGCYDDLGGVGLDGGDHSDDEDDIYGMVAGRRGYEFGSDEDDDYDFY</sequence>
<dbReference type="Proteomes" id="UP000294933">
    <property type="component" value="Unassembled WGS sequence"/>
</dbReference>
<feature type="region of interest" description="Disordered" evidence="1">
    <location>
        <begin position="1"/>
        <end position="72"/>
    </location>
</feature>
<evidence type="ECO:0000256" key="1">
    <source>
        <dbReference type="SAM" id="MobiDB-lite"/>
    </source>
</evidence>
<proteinExistence type="predicted"/>
<feature type="compositionally biased region" description="Polar residues" evidence="1">
    <location>
        <begin position="41"/>
        <end position="55"/>
    </location>
</feature>
<feature type="compositionally biased region" description="Low complexity" evidence="1">
    <location>
        <begin position="56"/>
        <end position="68"/>
    </location>
</feature>
<dbReference type="VEuPathDB" id="FungiDB:BD410DRAFT_829865"/>
<evidence type="ECO:0000313" key="2">
    <source>
        <dbReference type="EMBL" id="TDL20186.1"/>
    </source>
</evidence>
<reference evidence="2 3" key="1">
    <citation type="submission" date="2018-06" db="EMBL/GenBank/DDBJ databases">
        <title>A transcriptomic atlas of mushroom development highlights an independent origin of complex multicellularity.</title>
        <authorList>
            <consortium name="DOE Joint Genome Institute"/>
            <person name="Krizsan K."/>
            <person name="Almasi E."/>
            <person name="Merenyi Z."/>
            <person name="Sahu N."/>
            <person name="Viragh M."/>
            <person name="Koszo T."/>
            <person name="Mondo S."/>
            <person name="Kiss B."/>
            <person name="Balint B."/>
            <person name="Kues U."/>
            <person name="Barry K."/>
            <person name="Hegedus J.C."/>
            <person name="Henrissat B."/>
            <person name="Johnson J."/>
            <person name="Lipzen A."/>
            <person name="Ohm R."/>
            <person name="Nagy I."/>
            <person name="Pangilinan J."/>
            <person name="Yan J."/>
            <person name="Xiong Y."/>
            <person name="Grigoriev I.V."/>
            <person name="Hibbett D.S."/>
            <person name="Nagy L.G."/>
        </authorList>
    </citation>
    <scope>NUCLEOTIDE SEQUENCE [LARGE SCALE GENOMIC DNA]</scope>
    <source>
        <strain evidence="2 3">SZMC22713</strain>
    </source>
</reference>
<accession>A0A4Y7PYT0</accession>
<dbReference type="EMBL" id="ML170190">
    <property type="protein sequence ID" value="TDL20186.1"/>
    <property type="molecule type" value="Genomic_DNA"/>
</dbReference>
<organism evidence="2 3">
    <name type="scientific">Rickenella mellea</name>
    <dbReference type="NCBI Taxonomy" id="50990"/>
    <lineage>
        <taxon>Eukaryota</taxon>
        <taxon>Fungi</taxon>
        <taxon>Dikarya</taxon>
        <taxon>Basidiomycota</taxon>
        <taxon>Agaricomycotina</taxon>
        <taxon>Agaricomycetes</taxon>
        <taxon>Hymenochaetales</taxon>
        <taxon>Rickenellaceae</taxon>
        <taxon>Rickenella</taxon>
    </lineage>
</organism>
<keyword evidence="3" id="KW-1185">Reference proteome</keyword>
<gene>
    <name evidence="2" type="ORF">BD410DRAFT_829865</name>
</gene>
<protein>
    <submittedName>
        <fullName evidence="2">Uncharacterized protein</fullName>
    </submittedName>
</protein>
<dbReference type="OrthoDB" id="3256283at2759"/>
<dbReference type="AlphaFoldDB" id="A0A4Y7PYT0"/>
<name>A0A4Y7PYT0_9AGAM</name>
<evidence type="ECO:0000313" key="3">
    <source>
        <dbReference type="Proteomes" id="UP000294933"/>
    </source>
</evidence>